<feature type="compositionally biased region" description="Basic and acidic residues" evidence="9">
    <location>
        <begin position="128"/>
        <end position="138"/>
    </location>
</feature>
<accession>A0ABQ8UMT3</accession>
<dbReference type="InterPro" id="IPR000504">
    <property type="entry name" value="RRM_dom"/>
</dbReference>
<keyword evidence="4 7" id="KW-0694">RNA-binding</keyword>
<dbReference type="Pfam" id="PF00076">
    <property type="entry name" value="RRM_1"/>
    <property type="match status" value="1"/>
</dbReference>
<evidence type="ECO:0000313" key="11">
    <source>
        <dbReference type="EMBL" id="KAJ4459603.1"/>
    </source>
</evidence>
<keyword evidence="12" id="KW-1185">Reference proteome</keyword>
<comment type="subcellular location">
    <subcellularLocation>
        <location evidence="1 8">Nucleus</location>
    </subcellularLocation>
</comment>
<feature type="compositionally biased region" description="Basic and acidic residues" evidence="9">
    <location>
        <begin position="154"/>
        <end position="174"/>
    </location>
</feature>
<evidence type="ECO:0000256" key="6">
    <source>
        <dbReference type="ARBA" id="ARBA00023242"/>
    </source>
</evidence>
<evidence type="ECO:0000256" key="2">
    <source>
        <dbReference type="ARBA" id="ARBA00010725"/>
    </source>
</evidence>
<evidence type="ECO:0000256" key="9">
    <source>
        <dbReference type="SAM" id="MobiDB-lite"/>
    </source>
</evidence>
<dbReference type="InterPro" id="IPR027157">
    <property type="entry name" value="NCBP2"/>
</dbReference>
<evidence type="ECO:0000259" key="10">
    <source>
        <dbReference type="PROSITE" id="PS50102"/>
    </source>
</evidence>
<reference evidence="11" key="1">
    <citation type="journal article" date="2022" name="bioRxiv">
        <title>Genomics of Preaxostyla Flagellates Illuminates Evolutionary Transitions and the Path Towards Mitochondrial Loss.</title>
        <authorList>
            <person name="Novak L.V.F."/>
            <person name="Treitli S.C."/>
            <person name="Pyrih J."/>
            <person name="Halakuc P."/>
            <person name="Pipaliya S.V."/>
            <person name="Vacek V."/>
            <person name="Brzon O."/>
            <person name="Soukal P."/>
            <person name="Eme L."/>
            <person name="Dacks J.B."/>
            <person name="Karnkowska A."/>
            <person name="Elias M."/>
            <person name="Hampl V."/>
        </authorList>
    </citation>
    <scope>NUCLEOTIDE SEQUENCE</scope>
    <source>
        <strain evidence="11">RCP-MX</strain>
    </source>
</reference>
<dbReference type="PANTHER" id="PTHR18847">
    <property type="entry name" value="20 KD NUCLEAR CAP BINDING PROTEIN"/>
    <property type="match status" value="1"/>
</dbReference>
<evidence type="ECO:0000256" key="8">
    <source>
        <dbReference type="RuleBase" id="RU364036"/>
    </source>
</evidence>
<dbReference type="CDD" id="cd12240">
    <property type="entry name" value="RRM_NCBP2"/>
    <property type="match status" value="1"/>
</dbReference>
<sequence>MASLYTDTSISTKYTDHRTQRNQGDLEKKLAVSTTIYVGNLSFYTTEEQIHELFSKCGDVKKIIMGINKRTNTPCGFCFVEFYTRSDTEDCIRYLNGARLDDRPIRVDIDAGFTPDRQYGRGRTGGQVRDDMRTDYDPARGGFGGLDQKGGPTNDRKHPRSGDEFPEKRTRPRE</sequence>
<evidence type="ECO:0000256" key="3">
    <source>
        <dbReference type="ARBA" id="ARBA00022664"/>
    </source>
</evidence>
<comment type="caution">
    <text evidence="11">The sequence shown here is derived from an EMBL/GenBank/DDBJ whole genome shotgun (WGS) entry which is preliminary data.</text>
</comment>
<dbReference type="Proteomes" id="UP001141327">
    <property type="component" value="Unassembled WGS sequence"/>
</dbReference>
<feature type="domain" description="RRM" evidence="10">
    <location>
        <begin position="34"/>
        <end position="112"/>
    </location>
</feature>
<dbReference type="InterPro" id="IPR012677">
    <property type="entry name" value="Nucleotide-bd_a/b_plait_sf"/>
</dbReference>
<dbReference type="EMBL" id="JAPMOS010000018">
    <property type="protein sequence ID" value="KAJ4459603.1"/>
    <property type="molecule type" value="Genomic_DNA"/>
</dbReference>
<dbReference type="PANTHER" id="PTHR18847:SF0">
    <property type="entry name" value="NUCLEAR CAP-BINDING PROTEIN SUBUNIT 2"/>
    <property type="match status" value="1"/>
</dbReference>
<comment type="similarity">
    <text evidence="2 8">Belongs to the RRM NCBP2 family.</text>
</comment>
<evidence type="ECO:0000256" key="1">
    <source>
        <dbReference type="ARBA" id="ARBA00004123"/>
    </source>
</evidence>
<dbReference type="Gene3D" id="3.30.70.330">
    <property type="match status" value="1"/>
</dbReference>
<evidence type="ECO:0000256" key="5">
    <source>
        <dbReference type="ARBA" id="ARBA00023187"/>
    </source>
</evidence>
<feature type="region of interest" description="Disordered" evidence="9">
    <location>
        <begin position="116"/>
        <end position="174"/>
    </location>
</feature>
<gene>
    <name evidence="11" type="ORF">PAPYR_4334</name>
</gene>
<keyword evidence="3 8" id="KW-0507">mRNA processing</keyword>
<protein>
    <recommendedName>
        <fullName evidence="8">Nuclear cap-binding protein subunit 2</fullName>
    </recommendedName>
    <alternativeName>
        <fullName evidence="8">20 kDa nuclear cap-binding protein</fullName>
    </alternativeName>
</protein>
<name>A0ABQ8UMT3_9EUKA</name>
<dbReference type="InterPro" id="IPR035979">
    <property type="entry name" value="RBD_domain_sf"/>
</dbReference>
<evidence type="ECO:0000256" key="7">
    <source>
        <dbReference type="PROSITE-ProRule" id="PRU00176"/>
    </source>
</evidence>
<dbReference type="PROSITE" id="PS50102">
    <property type="entry name" value="RRM"/>
    <property type="match status" value="1"/>
</dbReference>
<dbReference type="SMART" id="SM00360">
    <property type="entry name" value="RRM"/>
    <property type="match status" value="1"/>
</dbReference>
<dbReference type="InterPro" id="IPR034148">
    <property type="entry name" value="NCBP2_RRM"/>
</dbReference>
<evidence type="ECO:0000256" key="4">
    <source>
        <dbReference type="ARBA" id="ARBA00022884"/>
    </source>
</evidence>
<keyword evidence="6 8" id="KW-0539">Nucleus</keyword>
<proteinExistence type="inferred from homology"/>
<dbReference type="SUPFAM" id="SSF54928">
    <property type="entry name" value="RNA-binding domain, RBD"/>
    <property type="match status" value="1"/>
</dbReference>
<keyword evidence="5 8" id="KW-0508">mRNA splicing</keyword>
<evidence type="ECO:0000313" key="12">
    <source>
        <dbReference type="Proteomes" id="UP001141327"/>
    </source>
</evidence>
<organism evidence="11 12">
    <name type="scientific">Paratrimastix pyriformis</name>
    <dbReference type="NCBI Taxonomy" id="342808"/>
    <lineage>
        <taxon>Eukaryota</taxon>
        <taxon>Metamonada</taxon>
        <taxon>Preaxostyla</taxon>
        <taxon>Paratrimastigidae</taxon>
        <taxon>Paratrimastix</taxon>
    </lineage>
</organism>